<evidence type="ECO:0000256" key="7">
    <source>
        <dbReference type="ARBA" id="ARBA00022679"/>
    </source>
</evidence>
<dbReference type="PROSITE" id="PS50885">
    <property type="entry name" value="HAMP"/>
    <property type="match status" value="1"/>
</dbReference>
<dbReference type="Gene3D" id="3.30.565.10">
    <property type="entry name" value="Histidine kinase-like ATPase, C-terminal domain"/>
    <property type="match status" value="1"/>
</dbReference>
<dbReference type="GO" id="GO:0000155">
    <property type="term" value="F:phosphorelay sensor kinase activity"/>
    <property type="evidence" value="ECO:0007669"/>
    <property type="project" value="InterPro"/>
</dbReference>
<evidence type="ECO:0000256" key="4">
    <source>
        <dbReference type="ARBA" id="ARBA00022475"/>
    </source>
</evidence>
<organism evidence="18 19">
    <name type="scientific">Sphingomonas panacisoli</name>
    <dbReference type="NCBI Taxonomy" id="1813879"/>
    <lineage>
        <taxon>Bacteria</taxon>
        <taxon>Pseudomonadati</taxon>
        <taxon>Pseudomonadota</taxon>
        <taxon>Alphaproteobacteria</taxon>
        <taxon>Sphingomonadales</taxon>
        <taxon>Sphingomonadaceae</taxon>
        <taxon>Sphingomonas</taxon>
    </lineage>
</organism>
<evidence type="ECO:0000259" key="17">
    <source>
        <dbReference type="PROSITE" id="PS50885"/>
    </source>
</evidence>
<comment type="catalytic activity">
    <reaction evidence="1">
        <text>ATP + protein L-histidine = ADP + protein N-phospho-L-histidine.</text>
        <dbReference type="EC" id="2.7.13.3"/>
    </reaction>
</comment>
<proteinExistence type="predicted"/>
<dbReference type="EMBL" id="CP042306">
    <property type="protein sequence ID" value="QDZ08632.1"/>
    <property type="molecule type" value="Genomic_DNA"/>
</dbReference>
<dbReference type="EC" id="2.7.13.3" evidence="3"/>
<keyword evidence="7" id="KW-0808">Transferase</keyword>
<dbReference type="SMART" id="SM00304">
    <property type="entry name" value="HAMP"/>
    <property type="match status" value="2"/>
</dbReference>
<comment type="subcellular location">
    <subcellularLocation>
        <location evidence="2">Cell inner membrane</location>
        <topology evidence="2">Multi-pass membrane protein</topology>
    </subcellularLocation>
</comment>
<dbReference type="Gene3D" id="1.10.287.130">
    <property type="match status" value="1"/>
</dbReference>
<dbReference type="SUPFAM" id="SSF55874">
    <property type="entry name" value="ATPase domain of HSP90 chaperone/DNA topoisomerase II/histidine kinase"/>
    <property type="match status" value="1"/>
</dbReference>
<evidence type="ECO:0000256" key="14">
    <source>
        <dbReference type="ARBA" id="ARBA00023136"/>
    </source>
</evidence>
<dbReference type="InterPro" id="IPR003660">
    <property type="entry name" value="HAMP_dom"/>
</dbReference>
<dbReference type="InterPro" id="IPR036097">
    <property type="entry name" value="HisK_dim/P_sf"/>
</dbReference>
<dbReference type="GO" id="GO:0005886">
    <property type="term" value="C:plasma membrane"/>
    <property type="evidence" value="ECO:0007669"/>
    <property type="project" value="UniProtKB-SubCell"/>
</dbReference>
<feature type="transmembrane region" description="Helical" evidence="15">
    <location>
        <begin position="7"/>
        <end position="29"/>
    </location>
</feature>
<dbReference type="Pfam" id="PF02518">
    <property type="entry name" value="HATPase_c"/>
    <property type="match status" value="1"/>
</dbReference>
<keyword evidence="19" id="KW-1185">Reference proteome</keyword>
<keyword evidence="13" id="KW-0902">Two-component regulatory system</keyword>
<keyword evidence="14 15" id="KW-0472">Membrane</keyword>
<dbReference type="CDD" id="cd06225">
    <property type="entry name" value="HAMP"/>
    <property type="match status" value="1"/>
</dbReference>
<accession>A0A5B8LML9</accession>
<keyword evidence="5" id="KW-0997">Cell inner membrane</keyword>
<evidence type="ECO:0000313" key="18">
    <source>
        <dbReference type="EMBL" id="QDZ08632.1"/>
    </source>
</evidence>
<dbReference type="OrthoDB" id="9804645at2"/>
<evidence type="ECO:0000256" key="3">
    <source>
        <dbReference type="ARBA" id="ARBA00012438"/>
    </source>
</evidence>
<dbReference type="InterPro" id="IPR050980">
    <property type="entry name" value="2C_sensor_his_kinase"/>
</dbReference>
<evidence type="ECO:0000259" key="16">
    <source>
        <dbReference type="PROSITE" id="PS50109"/>
    </source>
</evidence>
<evidence type="ECO:0000256" key="2">
    <source>
        <dbReference type="ARBA" id="ARBA00004429"/>
    </source>
</evidence>
<dbReference type="KEGG" id="spai:FPZ24_15115"/>
<feature type="transmembrane region" description="Helical" evidence="15">
    <location>
        <begin position="157"/>
        <end position="179"/>
    </location>
</feature>
<dbReference type="Pfam" id="PF00672">
    <property type="entry name" value="HAMP"/>
    <property type="match status" value="1"/>
</dbReference>
<evidence type="ECO:0000256" key="13">
    <source>
        <dbReference type="ARBA" id="ARBA00023012"/>
    </source>
</evidence>
<protein>
    <recommendedName>
        <fullName evidence="3">histidine kinase</fullName>
        <ecNumber evidence="3">2.7.13.3</ecNumber>
    </recommendedName>
</protein>
<dbReference type="InterPro" id="IPR036890">
    <property type="entry name" value="HATPase_C_sf"/>
</dbReference>
<sequence length="441" mass="48423">MRLVPHFALGLIGRVFAILLLAVLVEYAASTFLYERASQFSVRQDEAHRLAEHLVIASKLIEEEESLHRPEEAAELTTTRYAIAWRATLPKPPTVSPSLDRLTRQIITWEPDLARRDLRVSLTSPGRDGFIAGALRLTDGSWITFRTRQPVAALDMAVSRILLALTPAVALILIGGLLLRQTLRPMRDLARAADRVGHGAVEVKSVPERGPSEVRDVVVAFNAMQARIHRLIGDRTQALAAVGHDFRTPLARLRLRADAIDDDDLRDSIQHDVIEMNQMVTSLLAYLSGEDEADAETPAPTDLAVMCATLVDDVRDHGGKAKYHGPDHCELAVRRVALKRALTNLIDNARHYGKRVDVRLDVSGDTVTIAVEDDGPGIPPDQRDRALEPFVRLDPARSRDTQGFGLGLAIVQRVAAVHDGRLELDSAPSGGLSARIVLPRA</sequence>
<keyword evidence="12 15" id="KW-1133">Transmembrane helix</keyword>
<evidence type="ECO:0000256" key="9">
    <source>
        <dbReference type="ARBA" id="ARBA00022741"/>
    </source>
</evidence>
<dbReference type="PANTHER" id="PTHR44936">
    <property type="entry name" value="SENSOR PROTEIN CREC"/>
    <property type="match status" value="1"/>
</dbReference>
<keyword evidence="10" id="KW-0418">Kinase</keyword>
<dbReference type="GO" id="GO:0005524">
    <property type="term" value="F:ATP binding"/>
    <property type="evidence" value="ECO:0007669"/>
    <property type="project" value="UniProtKB-KW"/>
</dbReference>
<feature type="domain" description="Histidine kinase" evidence="16">
    <location>
        <begin position="241"/>
        <end position="441"/>
    </location>
</feature>
<dbReference type="SMART" id="SM00387">
    <property type="entry name" value="HATPase_c"/>
    <property type="match status" value="1"/>
</dbReference>
<dbReference type="PRINTS" id="PR00344">
    <property type="entry name" value="BCTRLSENSOR"/>
</dbReference>
<dbReference type="PANTHER" id="PTHR44936:SF5">
    <property type="entry name" value="SENSOR HISTIDINE KINASE ENVZ"/>
    <property type="match status" value="1"/>
</dbReference>
<dbReference type="InterPro" id="IPR003661">
    <property type="entry name" value="HisK_dim/P_dom"/>
</dbReference>
<dbReference type="SMART" id="SM00388">
    <property type="entry name" value="HisKA"/>
    <property type="match status" value="1"/>
</dbReference>
<evidence type="ECO:0000256" key="10">
    <source>
        <dbReference type="ARBA" id="ARBA00022777"/>
    </source>
</evidence>
<keyword evidence="6" id="KW-0597">Phosphoprotein</keyword>
<keyword evidence="4" id="KW-1003">Cell membrane</keyword>
<evidence type="ECO:0000256" key="1">
    <source>
        <dbReference type="ARBA" id="ARBA00000085"/>
    </source>
</evidence>
<feature type="domain" description="HAMP" evidence="17">
    <location>
        <begin position="180"/>
        <end position="233"/>
    </location>
</feature>
<dbReference type="SUPFAM" id="SSF47384">
    <property type="entry name" value="Homodimeric domain of signal transducing histidine kinase"/>
    <property type="match status" value="1"/>
</dbReference>
<evidence type="ECO:0000313" key="19">
    <source>
        <dbReference type="Proteomes" id="UP000315673"/>
    </source>
</evidence>
<keyword evidence="11" id="KW-0067">ATP-binding</keyword>
<evidence type="ECO:0000256" key="15">
    <source>
        <dbReference type="SAM" id="Phobius"/>
    </source>
</evidence>
<reference evidence="18 19" key="1">
    <citation type="submission" date="2019-07" db="EMBL/GenBank/DDBJ databases">
        <title>Full genome sequence of Sphingomonas sp. 4R-6-7(HKS19).</title>
        <authorList>
            <person name="Im W.-T."/>
        </authorList>
    </citation>
    <scope>NUCLEOTIDE SEQUENCE [LARGE SCALE GENOMIC DNA]</scope>
    <source>
        <strain evidence="18 19">HKS19</strain>
    </source>
</reference>
<dbReference type="AlphaFoldDB" id="A0A5B8LML9"/>
<dbReference type="Pfam" id="PF00512">
    <property type="entry name" value="HisKA"/>
    <property type="match status" value="1"/>
</dbReference>
<keyword evidence="8 15" id="KW-0812">Transmembrane</keyword>
<dbReference type="InterPro" id="IPR005467">
    <property type="entry name" value="His_kinase_dom"/>
</dbReference>
<dbReference type="PROSITE" id="PS50109">
    <property type="entry name" value="HIS_KIN"/>
    <property type="match status" value="1"/>
</dbReference>
<evidence type="ECO:0000256" key="8">
    <source>
        <dbReference type="ARBA" id="ARBA00022692"/>
    </source>
</evidence>
<dbReference type="Proteomes" id="UP000315673">
    <property type="component" value="Chromosome"/>
</dbReference>
<evidence type="ECO:0000256" key="12">
    <source>
        <dbReference type="ARBA" id="ARBA00022989"/>
    </source>
</evidence>
<evidence type="ECO:0000256" key="5">
    <source>
        <dbReference type="ARBA" id="ARBA00022519"/>
    </source>
</evidence>
<name>A0A5B8LML9_9SPHN</name>
<gene>
    <name evidence="18" type="ORF">FPZ24_15115</name>
</gene>
<evidence type="ECO:0000256" key="6">
    <source>
        <dbReference type="ARBA" id="ARBA00022553"/>
    </source>
</evidence>
<evidence type="ECO:0000256" key="11">
    <source>
        <dbReference type="ARBA" id="ARBA00022840"/>
    </source>
</evidence>
<dbReference type="InterPro" id="IPR003594">
    <property type="entry name" value="HATPase_dom"/>
</dbReference>
<dbReference type="InterPro" id="IPR004358">
    <property type="entry name" value="Sig_transdc_His_kin-like_C"/>
</dbReference>
<keyword evidence="9" id="KW-0547">Nucleotide-binding</keyword>
<dbReference type="SUPFAM" id="SSF158472">
    <property type="entry name" value="HAMP domain-like"/>
    <property type="match status" value="1"/>
</dbReference>